<evidence type="ECO:0000313" key="3">
    <source>
        <dbReference type="EMBL" id="GKZ24772.1"/>
    </source>
</evidence>
<organism evidence="3 4">
    <name type="scientific">Aspergillus brasiliensis</name>
    <dbReference type="NCBI Taxonomy" id="319629"/>
    <lineage>
        <taxon>Eukaryota</taxon>
        <taxon>Fungi</taxon>
        <taxon>Dikarya</taxon>
        <taxon>Ascomycota</taxon>
        <taxon>Pezizomycotina</taxon>
        <taxon>Eurotiomycetes</taxon>
        <taxon>Eurotiomycetidae</taxon>
        <taxon>Eurotiales</taxon>
        <taxon>Aspergillaceae</taxon>
        <taxon>Aspergillus</taxon>
        <taxon>Aspergillus subgen. Circumdati</taxon>
    </lineage>
</organism>
<accession>A0A9W6DRV0</accession>
<feature type="region of interest" description="Disordered" evidence="2">
    <location>
        <begin position="1"/>
        <end position="103"/>
    </location>
</feature>
<feature type="coiled-coil region" evidence="1">
    <location>
        <begin position="111"/>
        <end position="145"/>
    </location>
</feature>
<name>A0A9W6DRV0_9EURO</name>
<sequence length="177" mass="19690">MDNPLSGQNRSEEVDDPVQDLGSESDIQSGIGSENVTSRPEDGPVQNVEGQDTHRNDEPANEDEPSNLTDDTNPPSSTEPSATHTEMMPEESTKSPTTLESKGFKEFREKLEVAKGNTSILSKKIRKLEEEKSGLVEQNKTLEENTQRLRTHIDYLEMQVESANVQLHALNALMENL</sequence>
<comment type="caution">
    <text evidence="3">The sequence shown here is derived from an EMBL/GenBank/DDBJ whole genome shotgun (WGS) entry which is preliminary data.</text>
</comment>
<feature type="compositionally biased region" description="Polar residues" evidence="2">
    <location>
        <begin position="66"/>
        <end position="84"/>
    </location>
</feature>
<dbReference type="EMBL" id="BROQ01000094">
    <property type="protein sequence ID" value="GKZ24772.1"/>
    <property type="molecule type" value="Genomic_DNA"/>
</dbReference>
<proteinExistence type="predicted"/>
<dbReference type="AlphaFoldDB" id="A0A9W6DRV0"/>
<gene>
    <name evidence="3" type="ORF">AbraCBS73388_011772</name>
</gene>
<evidence type="ECO:0000256" key="2">
    <source>
        <dbReference type="SAM" id="MobiDB-lite"/>
    </source>
</evidence>
<evidence type="ECO:0000256" key="1">
    <source>
        <dbReference type="SAM" id="Coils"/>
    </source>
</evidence>
<dbReference type="Proteomes" id="UP001143548">
    <property type="component" value="Unassembled WGS sequence"/>
</dbReference>
<keyword evidence="1" id="KW-0175">Coiled coil</keyword>
<protein>
    <submittedName>
        <fullName evidence="3">Uncharacterized protein</fullName>
    </submittedName>
</protein>
<reference evidence="3" key="1">
    <citation type="submission" date="2022-07" db="EMBL/GenBank/DDBJ databases">
        <title>Taxonomy of Aspergillus series Nigri: significant species reduction supported by multi-species coalescent approaches.</title>
        <authorList>
            <person name="Bian C."/>
            <person name="Kusuya Y."/>
            <person name="Sklenar F."/>
            <person name="D'hooge E."/>
            <person name="Yaguchi T."/>
            <person name="Takahashi H."/>
            <person name="Hubka V."/>
        </authorList>
    </citation>
    <scope>NUCLEOTIDE SEQUENCE</scope>
    <source>
        <strain evidence="3">CBS 733.88</strain>
    </source>
</reference>
<feature type="compositionally biased region" description="Polar residues" evidence="2">
    <location>
        <begin position="25"/>
        <end position="38"/>
    </location>
</feature>
<evidence type="ECO:0000313" key="4">
    <source>
        <dbReference type="Proteomes" id="UP001143548"/>
    </source>
</evidence>